<proteinExistence type="predicted"/>
<accession>A0A5J4Z0A5</accession>
<protein>
    <recommendedName>
        <fullName evidence="2">Pyridoxamine 5'-phosphate oxidase Alr4036 family FMN-binding domain-containing protein</fullName>
    </recommendedName>
</protein>
<feature type="region of interest" description="Disordered" evidence="1">
    <location>
        <begin position="197"/>
        <end position="218"/>
    </location>
</feature>
<dbReference type="GO" id="GO:0010181">
    <property type="term" value="F:FMN binding"/>
    <property type="evidence" value="ECO:0007669"/>
    <property type="project" value="InterPro"/>
</dbReference>
<dbReference type="SUPFAM" id="SSF50475">
    <property type="entry name" value="FMN-binding split barrel"/>
    <property type="match status" value="1"/>
</dbReference>
<evidence type="ECO:0000259" key="2">
    <source>
        <dbReference type="Pfam" id="PF12766"/>
    </source>
</evidence>
<evidence type="ECO:0000313" key="4">
    <source>
        <dbReference type="Proteomes" id="UP000324585"/>
    </source>
</evidence>
<dbReference type="Proteomes" id="UP000324585">
    <property type="component" value="Unassembled WGS sequence"/>
</dbReference>
<dbReference type="InterPro" id="IPR024624">
    <property type="entry name" value="Pyridox_Oxase_Alr4036_FMN-bd"/>
</dbReference>
<gene>
    <name evidence="3" type="ORF">FVE85_2292</name>
</gene>
<dbReference type="InterPro" id="IPR012349">
    <property type="entry name" value="Split_barrel_FMN-bd"/>
</dbReference>
<keyword evidence="4" id="KW-1185">Reference proteome</keyword>
<dbReference type="EMBL" id="VRMN01000003">
    <property type="protein sequence ID" value="KAA8496137.1"/>
    <property type="molecule type" value="Genomic_DNA"/>
</dbReference>
<dbReference type="UniPathway" id="UPA01068">
    <property type="reaction ID" value="UER00304"/>
</dbReference>
<dbReference type="Pfam" id="PF12766">
    <property type="entry name" value="Pyridox_oxase_2"/>
    <property type="match status" value="1"/>
</dbReference>
<evidence type="ECO:0000256" key="1">
    <source>
        <dbReference type="SAM" id="MobiDB-lite"/>
    </source>
</evidence>
<dbReference type="PANTHER" id="PTHR28243">
    <property type="entry name" value="AGL049CP"/>
    <property type="match status" value="1"/>
</dbReference>
<dbReference type="Gene3D" id="2.30.110.10">
    <property type="entry name" value="Electron Transport, Fmn-binding Protein, Chain A"/>
    <property type="match status" value="1"/>
</dbReference>
<organism evidence="3 4">
    <name type="scientific">Porphyridium purpureum</name>
    <name type="common">Red alga</name>
    <name type="synonym">Porphyridium cruentum</name>
    <dbReference type="NCBI Taxonomy" id="35688"/>
    <lineage>
        <taxon>Eukaryota</taxon>
        <taxon>Rhodophyta</taxon>
        <taxon>Bangiophyceae</taxon>
        <taxon>Porphyridiales</taxon>
        <taxon>Porphyridiaceae</taxon>
        <taxon>Porphyridium</taxon>
    </lineage>
</organism>
<evidence type="ECO:0000313" key="3">
    <source>
        <dbReference type="EMBL" id="KAA8496137.1"/>
    </source>
</evidence>
<name>A0A5J4Z0A5_PORPP</name>
<feature type="compositionally biased region" description="Polar residues" evidence="1">
    <location>
        <begin position="202"/>
        <end position="218"/>
    </location>
</feature>
<reference evidence="4" key="1">
    <citation type="journal article" date="2019" name="Nat. Commun.">
        <title>Expansion of phycobilisome linker gene families in mesophilic red algae.</title>
        <authorList>
            <person name="Lee J."/>
            <person name="Kim D."/>
            <person name="Bhattacharya D."/>
            <person name="Yoon H.S."/>
        </authorList>
    </citation>
    <scope>NUCLEOTIDE SEQUENCE [LARGE SCALE GENOMIC DNA]</scope>
    <source>
        <strain evidence="4">CCMP 1328</strain>
    </source>
</reference>
<feature type="domain" description="Pyridoxamine 5'-phosphate oxidase Alr4036 family FMN-binding" evidence="2">
    <location>
        <begin position="12"/>
        <end position="89"/>
    </location>
</feature>
<dbReference type="PANTHER" id="PTHR28243:SF1">
    <property type="entry name" value="PYRIDOXAMINE 5'-PHOSPHATE OXIDASE ALR4036 FAMILY FMN-BINDING DOMAIN-CONTAINING PROTEIN"/>
    <property type="match status" value="1"/>
</dbReference>
<dbReference type="AlphaFoldDB" id="A0A5J4Z0A5"/>
<comment type="caution">
    <text evidence="3">The sequence shown here is derived from an EMBL/GenBank/DDBJ whole genome shotgun (WGS) entry which is preliminary data.</text>
</comment>
<sequence length="218" mass="23710">MASCPFSALAERHMASCITLSTIQRQKPCARTVLFQGFATDPETTRLALCIKTSKHSRKVQERDSDAVEIVSWNESTMVQMRFAGDIKYVDDTTDAGWLALTRQRVWSSLGRGGAQSQFFYAGGLARSSRGAEFAAQEAAYQAANGAIPESFVVGVLCPSSVDFLDLSTCERMAWKLENQGSWAAVSGVAPPVVSIPPEGNLESTFRNNSSSRQTKEP</sequence>